<keyword evidence="4" id="KW-0808">Transferase</keyword>
<protein>
    <recommendedName>
        <fullName evidence="2">histidine kinase</fullName>
        <ecNumber evidence="2">2.7.13.3</ecNumber>
    </recommendedName>
</protein>
<name>A0ABQ4E0H2_9ACTN</name>
<keyword evidence="3" id="KW-0597">Phosphoprotein</keyword>
<evidence type="ECO:0000256" key="2">
    <source>
        <dbReference type="ARBA" id="ARBA00012438"/>
    </source>
</evidence>
<evidence type="ECO:0000256" key="3">
    <source>
        <dbReference type="ARBA" id="ARBA00022553"/>
    </source>
</evidence>
<feature type="transmembrane region" description="Helical" evidence="9">
    <location>
        <begin position="65"/>
        <end position="82"/>
    </location>
</feature>
<dbReference type="InterPro" id="IPR003594">
    <property type="entry name" value="HATPase_dom"/>
</dbReference>
<dbReference type="InterPro" id="IPR036890">
    <property type="entry name" value="HATPase_C_sf"/>
</dbReference>
<evidence type="ECO:0000256" key="6">
    <source>
        <dbReference type="ARBA" id="ARBA00022777"/>
    </source>
</evidence>
<feature type="domain" description="Signal transduction histidine kinase subgroup 3 dimerisation and phosphoacceptor" evidence="11">
    <location>
        <begin position="203"/>
        <end position="269"/>
    </location>
</feature>
<organism evidence="12 13">
    <name type="scientific">Plantactinospora endophytica</name>
    <dbReference type="NCBI Taxonomy" id="673535"/>
    <lineage>
        <taxon>Bacteria</taxon>
        <taxon>Bacillati</taxon>
        <taxon>Actinomycetota</taxon>
        <taxon>Actinomycetes</taxon>
        <taxon>Micromonosporales</taxon>
        <taxon>Micromonosporaceae</taxon>
        <taxon>Plantactinospora</taxon>
    </lineage>
</organism>
<keyword evidence="13" id="KW-1185">Reference proteome</keyword>
<dbReference type="Proteomes" id="UP000646749">
    <property type="component" value="Unassembled WGS sequence"/>
</dbReference>
<dbReference type="SUPFAM" id="SSF55874">
    <property type="entry name" value="ATPase domain of HSP90 chaperone/DNA topoisomerase II/histidine kinase"/>
    <property type="match status" value="1"/>
</dbReference>
<evidence type="ECO:0000259" key="10">
    <source>
        <dbReference type="Pfam" id="PF02518"/>
    </source>
</evidence>
<keyword evidence="9" id="KW-0472">Membrane</keyword>
<comment type="catalytic activity">
    <reaction evidence="1">
        <text>ATP + protein L-histidine = ADP + protein N-phospho-L-histidine.</text>
        <dbReference type="EC" id="2.7.13.3"/>
    </reaction>
</comment>
<keyword evidence="6 12" id="KW-0418">Kinase</keyword>
<keyword evidence="9" id="KW-1133">Transmembrane helix</keyword>
<evidence type="ECO:0000256" key="9">
    <source>
        <dbReference type="SAM" id="Phobius"/>
    </source>
</evidence>
<dbReference type="InterPro" id="IPR011712">
    <property type="entry name" value="Sig_transdc_His_kin_sub3_dim/P"/>
</dbReference>
<evidence type="ECO:0000259" key="11">
    <source>
        <dbReference type="Pfam" id="PF07730"/>
    </source>
</evidence>
<keyword evidence="8" id="KW-0902">Two-component regulatory system</keyword>
<feature type="transmembrane region" description="Helical" evidence="9">
    <location>
        <begin position="168"/>
        <end position="189"/>
    </location>
</feature>
<keyword evidence="5" id="KW-0547">Nucleotide-binding</keyword>
<evidence type="ECO:0000313" key="12">
    <source>
        <dbReference type="EMBL" id="GIG88222.1"/>
    </source>
</evidence>
<comment type="caution">
    <text evidence="12">The sequence shown here is derived from an EMBL/GenBank/DDBJ whole genome shotgun (WGS) entry which is preliminary data.</text>
</comment>
<feature type="transmembrane region" description="Helical" evidence="9">
    <location>
        <begin position="89"/>
        <end position="108"/>
    </location>
</feature>
<evidence type="ECO:0000313" key="13">
    <source>
        <dbReference type="Proteomes" id="UP000646749"/>
    </source>
</evidence>
<evidence type="ECO:0000256" key="4">
    <source>
        <dbReference type="ARBA" id="ARBA00022679"/>
    </source>
</evidence>
<dbReference type="InterPro" id="IPR050482">
    <property type="entry name" value="Sensor_HK_TwoCompSys"/>
</dbReference>
<accession>A0ABQ4E0H2</accession>
<evidence type="ECO:0000256" key="1">
    <source>
        <dbReference type="ARBA" id="ARBA00000085"/>
    </source>
</evidence>
<reference evidence="12 13" key="1">
    <citation type="submission" date="2021-01" db="EMBL/GenBank/DDBJ databases">
        <title>Whole genome shotgun sequence of Plantactinospora endophytica NBRC 110450.</title>
        <authorList>
            <person name="Komaki H."/>
            <person name="Tamura T."/>
        </authorList>
    </citation>
    <scope>NUCLEOTIDE SEQUENCE [LARGE SCALE GENOMIC DNA]</scope>
    <source>
        <strain evidence="12 13">NBRC 110450</strain>
    </source>
</reference>
<dbReference type="Pfam" id="PF07730">
    <property type="entry name" value="HisKA_3"/>
    <property type="match status" value="1"/>
</dbReference>
<dbReference type="PANTHER" id="PTHR24421">
    <property type="entry name" value="NITRATE/NITRITE SENSOR PROTEIN NARX-RELATED"/>
    <property type="match status" value="1"/>
</dbReference>
<dbReference type="PANTHER" id="PTHR24421:SF10">
    <property type="entry name" value="NITRATE_NITRITE SENSOR PROTEIN NARQ"/>
    <property type="match status" value="1"/>
</dbReference>
<dbReference type="Gene3D" id="3.30.565.10">
    <property type="entry name" value="Histidine kinase-like ATPase, C-terminal domain"/>
    <property type="match status" value="1"/>
</dbReference>
<gene>
    <name evidence="12" type="ORF">Pen02_31580</name>
</gene>
<dbReference type="Pfam" id="PF02518">
    <property type="entry name" value="HATPase_c"/>
    <property type="match status" value="1"/>
</dbReference>
<dbReference type="GO" id="GO:0016301">
    <property type="term" value="F:kinase activity"/>
    <property type="evidence" value="ECO:0007669"/>
    <property type="project" value="UniProtKB-KW"/>
</dbReference>
<dbReference type="Gene3D" id="1.20.5.1930">
    <property type="match status" value="1"/>
</dbReference>
<feature type="domain" description="Histidine kinase/HSP90-like ATPase" evidence="10">
    <location>
        <begin position="314"/>
        <end position="404"/>
    </location>
</feature>
<keyword evidence="7" id="KW-0067">ATP-binding</keyword>
<sequence>MFGRRTVLLTGSASGTAPRSLTYVNVRKWLAGRSWVAADTGLGIVFGAALLVTATALAGSWGGNYWQFDCAAGALACGIALARRRHRLAAAVAGLAVAVLAILVARSTGLPAEPGPAMALALAVLVASALRTLPAPSAGAVTAGGLAVVVGSQLAFPPSSGAGLGGVTALNAASWLGALTVGLGLRLLAARRRSVAERIRRNERLELARELHDVVAHHITGIVVQAQAAQLVARRHPEQAGTALAGIEAAGSEAMAAMRRVVGLLRDTDDAAPASGGPEQLGELVRRFAGHGPAVRLRLPDGEDESNWPPEVTSTVHRVVQESLTNIARHAPQARSVTVTVAREPTAVTVEIVDDAPPGGSRLHQRGGYGLLGMRERLEALGGTLRAGPRPDTGWAVHASLPVPVGNRR</sequence>
<keyword evidence="9" id="KW-0812">Transmembrane</keyword>
<proteinExistence type="predicted"/>
<dbReference type="CDD" id="cd16917">
    <property type="entry name" value="HATPase_UhpB-NarQ-NarX-like"/>
    <property type="match status" value="1"/>
</dbReference>
<dbReference type="EC" id="2.7.13.3" evidence="2"/>
<dbReference type="EMBL" id="BONW01000013">
    <property type="protein sequence ID" value="GIG88222.1"/>
    <property type="molecule type" value="Genomic_DNA"/>
</dbReference>
<evidence type="ECO:0000256" key="5">
    <source>
        <dbReference type="ARBA" id="ARBA00022741"/>
    </source>
</evidence>
<feature type="transmembrane region" description="Helical" evidence="9">
    <location>
        <begin position="35"/>
        <end position="59"/>
    </location>
</feature>
<evidence type="ECO:0000256" key="7">
    <source>
        <dbReference type="ARBA" id="ARBA00022840"/>
    </source>
</evidence>
<evidence type="ECO:0000256" key="8">
    <source>
        <dbReference type="ARBA" id="ARBA00023012"/>
    </source>
</evidence>